<evidence type="ECO:0000256" key="8">
    <source>
        <dbReference type="ARBA" id="ARBA00023136"/>
    </source>
</evidence>
<dbReference type="Gene3D" id="1.10.3370.10">
    <property type="entry name" value="SecY subunit domain"/>
    <property type="match status" value="1"/>
</dbReference>
<feature type="transmembrane region" description="Helical" evidence="10">
    <location>
        <begin position="269"/>
        <end position="289"/>
    </location>
</feature>
<feature type="transmembrane region" description="Helical" evidence="10">
    <location>
        <begin position="309"/>
        <end position="329"/>
    </location>
</feature>
<feature type="transmembrane region" description="Helical" evidence="10">
    <location>
        <begin position="391"/>
        <end position="412"/>
    </location>
</feature>
<dbReference type="Pfam" id="PF00344">
    <property type="entry name" value="SecY"/>
    <property type="match status" value="1"/>
</dbReference>
<dbReference type="GO" id="GO:0043952">
    <property type="term" value="P:protein transport by the Sec complex"/>
    <property type="evidence" value="ECO:0007669"/>
    <property type="project" value="UniProtKB-UniRule"/>
</dbReference>
<comment type="similarity">
    <text evidence="2 10 13">Belongs to the SecY/SEC61-alpha family.</text>
</comment>
<dbReference type="GO" id="GO:0006605">
    <property type="term" value="P:protein targeting"/>
    <property type="evidence" value="ECO:0007669"/>
    <property type="project" value="UniProtKB-UniRule"/>
</dbReference>
<feature type="transmembrane region" description="Helical" evidence="10">
    <location>
        <begin position="21"/>
        <end position="43"/>
    </location>
</feature>
<evidence type="ECO:0000256" key="9">
    <source>
        <dbReference type="ARBA" id="ARBA00039733"/>
    </source>
</evidence>
<comment type="subunit">
    <text evidence="10">Component of the Sec protein translocase complex. Heterotrimer consisting of SecY, SecE and SecG subunits. The heterotrimers can form oligomers, although 1 heterotrimer is thought to be able to translocate proteins. Interacts with the ribosome. Interacts with SecDF, and other proteins may be involved. Interacts with SecA.</text>
</comment>
<evidence type="ECO:0000256" key="4">
    <source>
        <dbReference type="ARBA" id="ARBA00022692"/>
    </source>
</evidence>
<dbReference type="Proteomes" id="UP000178427">
    <property type="component" value="Unassembled WGS sequence"/>
</dbReference>
<keyword evidence="5 10" id="KW-0653">Protein transport</keyword>
<dbReference type="EMBL" id="MFMA01000009">
    <property type="protein sequence ID" value="OGG74078.1"/>
    <property type="molecule type" value="Genomic_DNA"/>
</dbReference>
<dbReference type="SUPFAM" id="SSF103491">
    <property type="entry name" value="Preprotein translocase SecY subunit"/>
    <property type="match status" value="1"/>
</dbReference>
<keyword evidence="10" id="KW-1003">Cell membrane</keyword>
<evidence type="ECO:0000256" key="13">
    <source>
        <dbReference type="RuleBase" id="RU004349"/>
    </source>
</evidence>
<dbReference type="PANTHER" id="PTHR10906">
    <property type="entry name" value="SECY/SEC61-ALPHA FAMILY MEMBER"/>
    <property type="match status" value="1"/>
</dbReference>
<dbReference type="InterPro" id="IPR023201">
    <property type="entry name" value="SecY_dom_sf"/>
</dbReference>
<dbReference type="PROSITE" id="PS00755">
    <property type="entry name" value="SECY_1"/>
    <property type="match status" value="1"/>
</dbReference>
<comment type="subcellular location">
    <subcellularLocation>
        <location evidence="10">Cell membrane</location>
        <topology evidence="10">Multi-pass membrane protein</topology>
    </subcellularLocation>
    <subcellularLocation>
        <location evidence="1 12">Membrane</location>
        <topology evidence="1 12">Multi-pass membrane protein</topology>
    </subcellularLocation>
</comment>
<feature type="transmembrane region" description="Helical" evidence="10">
    <location>
        <begin position="148"/>
        <end position="169"/>
    </location>
</feature>
<dbReference type="FunFam" id="1.10.3370.10:FF:000001">
    <property type="entry name" value="Preprotein translocase subunit SecY"/>
    <property type="match status" value="1"/>
</dbReference>
<keyword evidence="7 10" id="KW-0811">Translocation</keyword>
<reference evidence="14 15" key="1">
    <citation type="journal article" date="2016" name="Nat. Commun.">
        <title>Thousands of microbial genomes shed light on interconnected biogeochemical processes in an aquifer system.</title>
        <authorList>
            <person name="Anantharaman K."/>
            <person name="Brown C.T."/>
            <person name="Hug L.A."/>
            <person name="Sharon I."/>
            <person name="Castelle C.J."/>
            <person name="Probst A.J."/>
            <person name="Thomas B.C."/>
            <person name="Singh A."/>
            <person name="Wilkins M.J."/>
            <person name="Karaoz U."/>
            <person name="Brodie E.L."/>
            <person name="Williams K.H."/>
            <person name="Hubbard S.S."/>
            <person name="Banfield J.F."/>
        </authorList>
    </citation>
    <scope>NUCLEOTIDE SEQUENCE [LARGE SCALE GENOMIC DNA]</scope>
</reference>
<organism evidence="14 15">
    <name type="scientific">Candidatus Kaiserbacteria bacterium RIFCSPLOWO2_01_FULL_54_20</name>
    <dbReference type="NCBI Taxonomy" id="1798513"/>
    <lineage>
        <taxon>Bacteria</taxon>
        <taxon>Candidatus Kaiseribacteriota</taxon>
    </lineage>
</organism>
<dbReference type="GO" id="GO:0065002">
    <property type="term" value="P:intracellular protein transmembrane transport"/>
    <property type="evidence" value="ECO:0007669"/>
    <property type="project" value="UniProtKB-UniRule"/>
</dbReference>
<feature type="transmembrane region" description="Helical" evidence="10">
    <location>
        <begin position="367"/>
        <end position="385"/>
    </location>
</feature>
<feature type="transmembrane region" description="Helical" evidence="10">
    <location>
        <begin position="209"/>
        <end position="229"/>
    </location>
</feature>
<dbReference type="AlphaFoldDB" id="A0A1F6EKB5"/>
<dbReference type="STRING" id="1798513.A3A40_02795"/>
<dbReference type="InterPro" id="IPR030659">
    <property type="entry name" value="SecY_CS"/>
</dbReference>
<dbReference type="PROSITE" id="PS00756">
    <property type="entry name" value="SECY_2"/>
    <property type="match status" value="1"/>
</dbReference>
<keyword evidence="6 10" id="KW-1133">Transmembrane helix</keyword>
<dbReference type="InterPro" id="IPR002208">
    <property type="entry name" value="SecY/SEC61-alpha"/>
</dbReference>
<accession>A0A1F6EKB5</accession>
<evidence type="ECO:0000313" key="14">
    <source>
        <dbReference type="EMBL" id="OGG74078.1"/>
    </source>
</evidence>
<protein>
    <recommendedName>
        <fullName evidence="9 10">Protein translocase subunit SecY</fullName>
    </recommendedName>
</protein>
<sequence>MWELFVRKTRLIIEDETLRSRVLFVLGALIVFRLLAAIPIPGIDAAALSTYLANNQFLGLLNIFSGGGFSTLSIMMIGVSPYITASIIMQLMTVLSPKLKTLYQEEGDAGRQRFMQYSRYLTVPLALIQGFGFLILLQQNGIVPQLGFFHLLTNVFVIAAGAMLIMWIGELITEYGVGNGVSLIIFAGIVAGIPSSLAQFAFAFDVAQLPAYIGFAAAAIVITAGVVFITEAERPIPVTYARRVRGMKVLGGVSTYLPLRVNQSGVMPIIFALSILLFPQMVASFLAQSSIPLVASVASAVASGLSNNWVYGALYFVLVFVFTYFYTAITFEPSQIAKNLQKNGAFVPGVRPGGTTSEYLGNIITRITLVGALFLGILAILPIILQGLTGITALTIGGTALLIVVSVVLDVVKKIDAQTSIREY</sequence>
<name>A0A1F6EKB5_9BACT</name>
<keyword evidence="8 10" id="KW-0472">Membrane</keyword>
<comment type="function">
    <text evidence="10 11">The central subunit of the protein translocation channel SecYEG. Consists of two halves formed by TMs 1-5 and 6-10. These two domains form a lateral gate at the front which open onto the bilayer between TMs 2 and 7, and are clamped together by SecE at the back. The channel is closed by both a pore ring composed of hydrophobic SecY resides and a short helix (helix 2A) on the extracellular side of the membrane which forms a plug. The plug probably moves laterally to allow the channel to open. The ring and the pore may move independently.</text>
</comment>
<dbReference type="InterPro" id="IPR026593">
    <property type="entry name" value="SecY"/>
</dbReference>
<dbReference type="PIRSF" id="PIRSF004557">
    <property type="entry name" value="SecY"/>
    <property type="match status" value="1"/>
</dbReference>
<proteinExistence type="inferred from homology"/>
<feature type="transmembrane region" description="Helical" evidence="10">
    <location>
        <begin position="117"/>
        <end position="136"/>
    </location>
</feature>
<gene>
    <name evidence="10" type="primary">secY</name>
    <name evidence="14" type="ORF">A3A40_02795</name>
</gene>
<dbReference type="HAMAP" id="MF_01465">
    <property type="entry name" value="SecY"/>
    <property type="match status" value="1"/>
</dbReference>
<dbReference type="NCBIfam" id="TIGR00967">
    <property type="entry name" value="3a0501s007"/>
    <property type="match status" value="1"/>
</dbReference>
<feature type="transmembrane region" description="Helical" evidence="10">
    <location>
        <begin position="181"/>
        <end position="203"/>
    </location>
</feature>
<evidence type="ECO:0000256" key="3">
    <source>
        <dbReference type="ARBA" id="ARBA00022448"/>
    </source>
</evidence>
<evidence type="ECO:0000256" key="10">
    <source>
        <dbReference type="HAMAP-Rule" id="MF_01465"/>
    </source>
</evidence>
<keyword evidence="3 10" id="KW-0813">Transport</keyword>
<dbReference type="GO" id="GO:0005886">
    <property type="term" value="C:plasma membrane"/>
    <property type="evidence" value="ECO:0007669"/>
    <property type="project" value="UniProtKB-SubCell"/>
</dbReference>
<evidence type="ECO:0000256" key="5">
    <source>
        <dbReference type="ARBA" id="ARBA00022927"/>
    </source>
</evidence>
<evidence type="ECO:0000313" key="15">
    <source>
        <dbReference type="Proteomes" id="UP000178427"/>
    </source>
</evidence>
<evidence type="ECO:0000256" key="6">
    <source>
        <dbReference type="ARBA" id="ARBA00022989"/>
    </source>
</evidence>
<evidence type="ECO:0000256" key="1">
    <source>
        <dbReference type="ARBA" id="ARBA00004141"/>
    </source>
</evidence>
<comment type="caution">
    <text evidence="14">The sequence shown here is derived from an EMBL/GenBank/DDBJ whole genome shotgun (WGS) entry which is preliminary data.</text>
</comment>
<dbReference type="PRINTS" id="PR00303">
    <property type="entry name" value="SECYTRNLCASE"/>
</dbReference>
<evidence type="ECO:0000256" key="11">
    <source>
        <dbReference type="RuleBase" id="RU000537"/>
    </source>
</evidence>
<feature type="transmembrane region" description="Helical" evidence="10">
    <location>
        <begin position="63"/>
        <end position="96"/>
    </location>
</feature>
<evidence type="ECO:0000256" key="12">
    <source>
        <dbReference type="RuleBase" id="RU003484"/>
    </source>
</evidence>
<evidence type="ECO:0000256" key="7">
    <source>
        <dbReference type="ARBA" id="ARBA00023010"/>
    </source>
</evidence>
<keyword evidence="4 10" id="KW-0812">Transmembrane</keyword>
<evidence type="ECO:0000256" key="2">
    <source>
        <dbReference type="ARBA" id="ARBA00005751"/>
    </source>
</evidence>